<feature type="compositionally biased region" description="Low complexity" evidence="18">
    <location>
        <begin position="109"/>
        <end position="120"/>
    </location>
</feature>
<comment type="caution">
    <text evidence="20">The sequence shown here is derived from an EMBL/GenBank/DDBJ whole genome shotgun (WGS) entry which is preliminary data.</text>
</comment>
<keyword evidence="11" id="KW-0805">Transcription regulation</keyword>
<keyword evidence="7 17" id="KW-0547">Nucleotide-binding</keyword>
<keyword evidence="6" id="KW-0808">Transferase</keyword>
<evidence type="ECO:0000256" key="9">
    <source>
        <dbReference type="ARBA" id="ARBA00022840"/>
    </source>
</evidence>
<dbReference type="PROSITE" id="PS00107">
    <property type="entry name" value="PROTEIN_KINASE_ATP"/>
    <property type="match status" value="1"/>
</dbReference>
<dbReference type="PROSITE" id="PS50011">
    <property type="entry name" value="PROTEIN_KINASE_DOM"/>
    <property type="match status" value="1"/>
</dbReference>
<keyword evidence="4" id="KW-0723">Serine/threonine-protein kinase</keyword>
<dbReference type="GO" id="GO:0005654">
    <property type="term" value="C:nucleoplasm"/>
    <property type="evidence" value="ECO:0007669"/>
    <property type="project" value="UniProtKB-ARBA"/>
</dbReference>
<evidence type="ECO:0000256" key="12">
    <source>
        <dbReference type="ARBA" id="ARBA00023163"/>
    </source>
</evidence>
<dbReference type="InterPro" id="IPR011009">
    <property type="entry name" value="Kinase-like_dom_sf"/>
</dbReference>
<proteinExistence type="inferred from homology"/>
<keyword evidence="10" id="KW-0832">Ubl conjugation</keyword>
<dbReference type="InterPro" id="IPR008271">
    <property type="entry name" value="Ser/Thr_kinase_AS"/>
</dbReference>
<dbReference type="InterPro" id="IPR017441">
    <property type="entry name" value="Protein_kinase_ATP_BS"/>
</dbReference>
<evidence type="ECO:0000256" key="5">
    <source>
        <dbReference type="ARBA" id="ARBA00022553"/>
    </source>
</evidence>
<evidence type="ECO:0000256" key="11">
    <source>
        <dbReference type="ARBA" id="ARBA00023015"/>
    </source>
</evidence>
<keyword evidence="9 17" id="KW-0067">ATP-binding</keyword>
<feature type="domain" description="Protein kinase" evidence="19">
    <location>
        <begin position="290"/>
        <end position="618"/>
    </location>
</feature>
<dbReference type="GO" id="GO:0004674">
    <property type="term" value="F:protein serine/threonine kinase activity"/>
    <property type="evidence" value="ECO:0007669"/>
    <property type="project" value="UniProtKB-KW"/>
</dbReference>
<evidence type="ECO:0000256" key="4">
    <source>
        <dbReference type="ARBA" id="ARBA00022527"/>
    </source>
</evidence>
<dbReference type="Pfam" id="PF00069">
    <property type="entry name" value="Pkinase"/>
    <property type="match status" value="1"/>
</dbReference>
<evidence type="ECO:0000313" key="20">
    <source>
        <dbReference type="EMBL" id="KAL3065357.1"/>
    </source>
</evidence>
<evidence type="ECO:0000256" key="14">
    <source>
        <dbReference type="ARBA" id="ARBA00047899"/>
    </source>
</evidence>
<keyword evidence="8" id="KW-0418">Kinase</keyword>
<evidence type="ECO:0000256" key="16">
    <source>
        <dbReference type="ARBA" id="ARBA00061380"/>
    </source>
</evidence>
<dbReference type="Gene3D" id="3.30.200.20">
    <property type="entry name" value="Phosphorylase Kinase, domain 1"/>
    <property type="match status" value="1"/>
</dbReference>
<evidence type="ECO:0000313" key="21">
    <source>
        <dbReference type="Proteomes" id="UP001619887"/>
    </source>
</evidence>
<evidence type="ECO:0000256" key="3">
    <source>
        <dbReference type="ARBA" id="ARBA00022499"/>
    </source>
</evidence>
<dbReference type="InterPro" id="IPR050494">
    <property type="entry name" value="Ser_Thr_dual-spec_kinase"/>
</dbReference>
<evidence type="ECO:0000256" key="18">
    <source>
        <dbReference type="SAM" id="MobiDB-lite"/>
    </source>
</evidence>
<comment type="catalytic activity">
    <reaction evidence="15">
        <text>L-seryl-[protein] + ATP = O-phospho-L-seryl-[protein] + ADP + H(+)</text>
        <dbReference type="Rhea" id="RHEA:17989"/>
        <dbReference type="Rhea" id="RHEA-COMP:9863"/>
        <dbReference type="Rhea" id="RHEA-COMP:11604"/>
        <dbReference type="ChEBI" id="CHEBI:15378"/>
        <dbReference type="ChEBI" id="CHEBI:29999"/>
        <dbReference type="ChEBI" id="CHEBI:30616"/>
        <dbReference type="ChEBI" id="CHEBI:83421"/>
        <dbReference type="ChEBI" id="CHEBI:456216"/>
        <dbReference type="EC" id="2.7.11.1"/>
    </reaction>
</comment>
<dbReference type="PANTHER" id="PTHR24058">
    <property type="entry name" value="DUAL SPECIFICITY PROTEIN KINASE"/>
    <property type="match status" value="1"/>
</dbReference>
<evidence type="ECO:0000256" key="6">
    <source>
        <dbReference type="ARBA" id="ARBA00022679"/>
    </source>
</evidence>
<comment type="catalytic activity">
    <reaction evidence="14">
        <text>L-threonyl-[protein] + ATP = O-phospho-L-threonyl-[protein] + ADP + H(+)</text>
        <dbReference type="Rhea" id="RHEA:46608"/>
        <dbReference type="Rhea" id="RHEA-COMP:11060"/>
        <dbReference type="Rhea" id="RHEA-COMP:11605"/>
        <dbReference type="ChEBI" id="CHEBI:15378"/>
        <dbReference type="ChEBI" id="CHEBI:30013"/>
        <dbReference type="ChEBI" id="CHEBI:30616"/>
        <dbReference type="ChEBI" id="CHEBI:61977"/>
        <dbReference type="ChEBI" id="CHEBI:456216"/>
        <dbReference type="EC" id="2.7.11.1"/>
    </reaction>
</comment>
<evidence type="ECO:0000256" key="7">
    <source>
        <dbReference type="ARBA" id="ARBA00022741"/>
    </source>
</evidence>
<keyword evidence="12" id="KW-0804">Transcription</keyword>
<dbReference type="SUPFAM" id="SSF56112">
    <property type="entry name" value="Protein kinase-like (PK-like)"/>
    <property type="match status" value="1"/>
</dbReference>
<evidence type="ECO:0000256" key="17">
    <source>
        <dbReference type="PROSITE-ProRule" id="PRU10141"/>
    </source>
</evidence>
<keyword evidence="5" id="KW-0597">Phosphoprotein</keyword>
<dbReference type="GO" id="GO:0005737">
    <property type="term" value="C:cytoplasm"/>
    <property type="evidence" value="ECO:0007669"/>
    <property type="project" value="UniProtKB-ARBA"/>
</dbReference>
<evidence type="ECO:0000256" key="2">
    <source>
        <dbReference type="ARBA" id="ARBA00012513"/>
    </source>
</evidence>
<reference evidence="20 21" key="1">
    <citation type="journal article" date="2022" name="G3 (Bethesda)">
        <title>Evaluating Illumina-, Nanopore-, and PacBio-based genome assembly strategies with the bald notothen, Trematomus borchgrevinki.</title>
        <authorList>
            <person name="Rayamajhi N."/>
            <person name="Cheng C.C."/>
            <person name="Catchen J.M."/>
        </authorList>
    </citation>
    <scope>NUCLEOTIDE SEQUENCE [LARGE SCALE GENOMIC DNA]</scope>
    <source>
        <strain evidence="20">AGRC-2024</strain>
    </source>
</reference>
<name>A0ABD2HH63_PAGBO</name>
<evidence type="ECO:0000256" key="15">
    <source>
        <dbReference type="ARBA" id="ARBA00048679"/>
    </source>
</evidence>
<sequence length="1306" mass="142484">MVWIYKSITCSEKPWIISIVTLCEGMASQVLVYPPHIYQTQTSAFSSVKKLKVEPNSCVYHERAHPWIYLNSRIFGIVHPTKQAHSFVNRDLAGGVKVRGRQEYPIQTVVVRGVQRQQPGKRGGGGQGPAGARQRQDAGVVHSQGKEQQQQQQQQQTETASGGSSGATGAGGGGRGEGCSGGREGGGEEEGEREENCGGFNSADSSQRCGLKRKSEELDNRGSTMQIVEELSMLPAMMQTTNVGNATMTAPAAVGAGGGPSKQGVGAAGGGDGDYQVVQHEVLCSMKNTYEVLDFLGRGTFGQVVKCWKRGTGEVVAVKILKNHPSYARQGQIEVGILARLSGENADEHNLVRAFECFQHRSHTCLVFEMLEQNLYDFLKQNKFSPLPLKVIRPVLQQVATALKKLKSMGLIHADLKPENIMLVDPVRQPYRVKVIDFGSASHVSKAVCSTYLQSRYYRAPEIILGLPFSEAIDMWSLGCVIAELFLGWPLYPGALEYDQIRYISQTQGLPGEHLLNVGTKTSRFFCRESDSTYAAQRLKSTDEHETETGIKSKEARKYIFSCLDDIAHVNLVMNLEGSDLLVEKADRREFVGLLKKMLLIDAEERISPAEALSQPFVTMQHLLDFPHSNHVKSCFHIMDVCWTRPSAYEAVNRNKVPFIRPVTTTAAASVNHPFSNIHTQGLAPSATSVMHPGIPLQTGNGQFGCNDSFQQALILCPPTIQGIPTNTAKPSGYSVRMEASVPPFTQAPPIQPIQIRPGVITQAWPSRAQQILLPTWQQVTSVPPPPTTLASDSLAGSQRLGDWGKLRPHGNHYSSMIAHPQPFLTNQMTMSTHHHQPINIGIAHVVWPQPAANKRAKPCVNRGSNYSQNTNVQNVACQSPKMADTAKNVQQVEARCPAEGRTAEEEQRTDRRAGGNFCKVEPDCEELSVSQEQRQAMVISDLASPTVSVISISSDDDESAQRHSMGECKGSANCEACQSTVSMERVCSLSSPDSTLSTSSSVSAQSSTSPCKHPNSMSDDEQESGCDTVDSSPTSDASGHSNSPFTQRRFIADSNQNCEPRVACIAPVTEPSKPAVRTVVVPPMRVQNNNYYPAVSETYGNTVLESSCQSRGRGHPGRQHLHSTPLLNRPQKIPPAFQPQQQQPIGFGQVQHFGSCHQEWNGNFAHRRPQAYIPPTMHGHTFTLSHSSPNHNTGPHPHLGGHPHTQPTLLSYPPSGPLVTAAPVAHLLASPVASRPIMQPTYSISHPAGIVHQVTVGINTRLLPSPTLHPQGQFKPLFPPHSYIASPAYASFPLSPTKINQYPYM</sequence>
<comment type="similarity">
    <text evidence="16">Belongs to the protein kinase superfamily. CMGC Ser/Thr protein kinase family. HIPK subfamily.</text>
</comment>
<dbReference type="EC" id="2.7.11.1" evidence="2"/>
<evidence type="ECO:0000256" key="8">
    <source>
        <dbReference type="ARBA" id="ARBA00022777"/>
    </source>
</evidence>
<reference evidence="20 21" key="2">
    <citation type="journal article" date="2024" name="G3 (Bethesda)">
        <title>The genome of the cryopelagic Antarctic bald notothen, Trematomus borchgrevinki.</title>
        <authorList>
            <person name="Rayamajhi N."/>
            <person name="Rivera-Colon A.G."/>
            <person name="Minhas B.F."/>
            <person name="Cheng C.C."/>
            <person name="Catchen J.M."/>
        </authorList>
    </citation>
    <scope>NUCLEOTIDE SEQUENCE [LARGE SCALE GENOMIC DNA]</scope>
    <source>
        <strain evidence="20">AGRC-2024</strain>
    </source>
</reference>
<dbReference type="GO" id="GO:0005524">
    <property type="term" value="F:ATP binding"/>
    <property type="evidence" value="ECO:0007669"/>
    <property type="project" value="UniProtKB-UniRule"/>
</dbReference>
<protein>
    <recommendedName>
        <fullName evidence="2">non-specific serine/threonine protein kinase</fullName>
        <ecNumber evidence="2">2.7.11.1</ecNumber>
    </recommendedName>
</protein>
<dbReference type="PROSITE" id="PS00108">
    <property type="entry name" value="PROTEIN_KINASE_ST"/>
    <property type="match status" value="1"/>
</dbReference>
<dbReference type="Proteomes" id="UP001619887">
    <property type="component" value="Unassembled WGS sequence"/>
</dbReference>
<feature type="compositionally biased region" description="Low complexity" evidence="18">
    <location>
        <begin position="991"/>
        <end position="1010"/>
    </location>
</feature>
<keyword evidence="21" id="KW-1185">Reference proteome</keyword>
<dbReference type="FunFam" id="1.10.510.10:FF:000029">
    <property type="entry name" value="Homeodomain-interacting protein kinase 2 isoform 1"/>
    <property type="match status" value="1"/>
</dbReference>
<keyword evidence="13" id="KW-0539">Nucleus</keyword>
<feature type="compositionally biased region" description="Low complexity" evidence="18">
    <location>
        <begin position="146"/>
        <end position="162"/>
    </location>
</feature>
<dbReference type="InterPro" id="IPR000719">
    <property type="entry name" value="Prot_kinase_dom"/>
</dbReference>
<feature type="compositionally biased region" description="Basic and acidic residues" evidence="18">
    <location>
        <begin position="898"/>
        <end position="914"/>
    </location>
</feature>
<gene>
    <name evidence="20" type="ORF">OYC64_015516</name>
</gene>
<organism evidence="20 21">
    <name type="scientific">Pagothenia borchgrevinki</name>
    <name type="common">Bald rockcod</name>
    <name type="synonym">Trematomus borchgrevinki</name>
    <dbReference type="NCBI Taxonomy" id="8213"/>
    <lineage>
        <taxon>Eukaryota</taxon>
        <taxon>Metazoa</taxon>
        <taxon>Chordata</taxon>
        <taxon>Craniata</taxon>
        <taxon>Vertebrata</taxon>
        <taxon>Euteleostomi</taxon>
        <taxon>Actinopterygii</taxon>
        <taxon>Neopterygii</taxon>
        <taxon>Teleostei</taxon>
        <taxon>Neoteleostei</taxon>
        <taxon>Acanthomorphata</taxon>
        <taxon>Eupercaria</taxon>
        <taxon>Perciformes</taxon>
        <taxon>Notothenioidei</taxon>
        <taxon>Nototheniidae</taxon>
        <taxon>Pagothenia</taxon>
    </lineage>
</organism>
<accession>A0ABD2HH63</accession>
<feature type="region of interest" description="Disordered" evidence="18">
    <location>
        <begin position="991"/>
        <end position="1046"/>
    </location>
</feature>
<feature type="binding site" evidence="17">
    <location>
        <position position="319"/>
    </location>
    <ligand>
        <name>ATP</name>
        <dbReference type="ChEBI" id="CHEBI:30616"/>
    </ligand>
</feature>
<evidence type="ECO:0000256" key="10">
    <source>
        <dbReference type="ARBA" id="ARBA00022843"/>
    </source>
</evidence>
<dbReference type="EMBL" id="JBIYXZ010002069">
    <property type="protein sequence ID" value="KAL3065357.1"/>
    <property type="molecule type" value="Genomic_DNA"/>
</dbReference>
<feature type="region of interest" description="Disordered" evidence="18">
    <location>
        <begin position="898"/>
        <end position="917"/>
    </location>
</feature>
<keyword evidence="3" id="KW-1017">Isopeptide bond</keyword>
<feature type="region of interest" description="Disordered" evidence="18">
    <location>
        <begin position="109"/>
        <end position="222"/>
    </location>
</feature>
<dbReference type="SMART" id="SM00220">
    <property type="entry name" value="S_TKc"/>
    <property type="match status" value="1"/>
</dbReference>
<evidence type="ECO:0000256" key="13">
    <source>
        <dbReference type="ARBA" id="ARBA00023242"/>
    </source>
</evidence>
<feature type="compositionally biased region" description="Gly residues" evidence="18">
    <location>
        <begin position="163"/>
        <end position="184"/>
    </location>
</feature>
<evidence type="ECO:0000256" key="1">
    <source>
        <dbReference type="ARBA" id="ARBA00004123"/>
    </source>
</evidence>
<comment type="subcellular location">
    <subcellularLocation>
        <location evidence="1">Nucleus</location>
    </subcellularLocation>
</comment>
<dbReference type="PANTHER" id="PTHR24058:SF45">
    <property type="entry name" value="HOMEODOMAIN-INTERACTING PROTEIN KINASE 3"/>
    <property type="match status" value="1"/>
</dbReference>
<evidence type="ECO:0000259" key="19">
    <source>
        <dbReference type="PROSITE" id="PS50011"/>
    </source>
</evidence>
<feature type="compositionally biased region" description="Polar residues" evidence="18">
    <location>
        <begin position="1030"/>
        <end position="1046"/>
    </location>
</feature>
<dbReference type="Gene3D" id="1.10.510.10">
    <property type="entry name" value="Transferase(Phosphotransferase) domain 1"/>
    <property type="match status" value="1"/>
</dbReference>
<dbReference type="FunFam" id="3.30.200.20:FF:000022">
    <property type="entry name" value="Homeodomain-interacting protein kinase 2 isoform 1"/>
    <property type="match status" value="1"/>
</dbReference>